<protein>
    <submittedName>
        <fullName evidence="2">Uncharacterized protein</fullName>
    </submittedName>
</protein>
<feature type="compositionally biased region" description="Polar residues" evidence="1">
    <location>
        <begin position="113"/>
        <end position="123"/>
    </location>
</feature>
<name>A0AAV9VES6_9PEZI</name>
<feature type="region of interest" description="Disordered" evidence="1">
    <location>
        <begin position="100"/>
        <end position="131"/>
    </location>
</feature>
<evidence type="ECO:0000256" key="1">
    <source>
        <dbReference type="SAM" id="MobiDB-lite"/>
    </source>
</evidence>
<sequence length="131" mass="14212">MPMTLADRVRPPYPTAETVIDSEDEADNSVDERVMTVGNHKPNKGGFDTWVHKPAHKKGSKSDDAPKKNGRAGTVKEKSKRWSFGMPPLTVNTAAAAAGKRQQWLQQGKARTMSMSDAHSRQASKVAALAA</sequence>
<gene>
    <name evidence="2" type="ORF">TWF696_000795</name>
</gene>
<dbReference type="EMBL" id="JAVHNQ010000001">
    <property type="protein sequence ID" value="KAK6359651.1"/>
    <property type="molecule type" value="Genomic_DNA"/>
</dbReference>
<accession>A0AAV9VES6</accession>
<feature type="compositionally biased region" description="Acidic residues" evidence="1">
    <location>
        <begin position="20"/>
        <end position="29"/>
    </location>
</feature>
<organism evidence="2 3">
    <name type="scientific">Orbilia brochopaga</name>
    <dbReference type="NCBI Taxonomy" id="3140254"/>
    <lineage>
        <taxon>Eukaryota</taxon>
        <taxon>Fungi</taxon>
        <taxon>Dikarya</taxon>
        <taxon>Ascomycota</taxon>
        <taxon>Pezizomycotina</taxon>
        <taxon>Orbiliomycetes</taxon>
        <taxon>Orbiliales</taxon>
        <taxon>Orbiliaceae</taxon>
        <taxon>Orbilia</taxon>
    </lineage>
</organism>
<feature type="region of interest" description="Disordered" evidence="1">
    <location>
        <begin position="1"/>
        <end position="87"/>
    </location>
</feature>
<dbReference type="Proteomes" id="UP001375240">
    <property type="component" value="Unassembled WGS sequence"/>
</dbReference>
<evidence type="ECO:0000313" key="2">
    <source>
        <dbReference type="EMBL" id="KAK6359651.1"/>
    </source>
</evidence>
<reference evidence="2 3" key="1">
    <citation type="submission" date="2019-10" db="EMBL/GenBank/DDBJ databases">
        <authorList>
            <person name="Palmer J.M."/>
        </authorList>
    </citation>
    <scope>NUCLEOTIDE SEQUENCE [LARGE SCALE GENOMIC DNA]</scope>
    <source>
        <strain evidence="2 3">TWF696</strain>
    </source>
</reference>
<comment type="caution">
    <text evidence="2">The sequence shown here is derived from an EMBL/GenBank/DDBJ whole genome shotgun (WGS) entry which is preliminary data.</text>
</comment>
<keyword evidence="3" id="KW-1185">Reference proteome</keyword>
<proteinExistence type="predicted"/>
<dbReference type="AlphaFoldDB" id="A0AAV9VES6"/>
<evidence type="ECO:0000313" key="3">
    <source>
        <dbReference type="Proteomes" id="UP001375240"/>
    </source>
</evidence>